<gene>
    <name evidence="1" type="ORF">FB567DRAFT_327103</name>
</gene>
<proteinExistence type="predicted"/>
<dbReference type="EMBL" id="JAGMVJ010000007">
    <property type="protein sequence ID" value="KAH7089190.1"/>
    <property type="molecule type" value="Genomic_DNA"/>
</dbReference>
<evidence type="ECO:0000313" key="1">
    <source>
        <dbReference type="EMBL" id="KAH7089190.1"/>
    </source>
</evidence>
<dbReference type="Proteomes" id="UP000813461">
    <property type="component" value="Unassembled WGS sequence"/>
</dbReference>
<keyword evidence="2" id="KW-1185">Reference proteome</keyword>
<protein>
    <submittedName>
        <fullName evidence="1">Uncharacterized protein</fullName>
    </submittedName>
</protein>
<accession>A0A8K0R958</accession>
<reference evidence="1" key="1">
    <citation type="journal article" date="2021" name="Nat. Commun.">
        <title>Genetic determinants of endophytism in the Arabidopsis root mycobiome.</title>
        <authorList>
            <person name="Mesny F."/>
            <person name="Miyauchi S."/>
            <person name="Thiergart T."/>
            <person name="Pickel B."/>
            <person name="Atanasova L."/>
            <person name="Karlsson M."/>
            <person name="Huettel B."/>
            <person name="Barry K.W."/>
            <person name="Haridas S."/>
            <person name="Chen C."/>
            <person name="Bauer D."/>
            <person name="Andreopoulos W."/>
            <person name="Pangilinan J."/>
            <person name="LaButti K."/>
            <person name="Riley R."/>
            <person name="Lipzen A."/>
            <person name="Clum A."/>
            <person name="Drula E."/>
            <person name="Henrissat B."/>
            <person name="Kohler A."/>
            <person name="Grigoriev I.V."/>
            <person name="Martin F.M."/>
            <person name="Hacquard S."/>
        </authorList>
    </citation>
    <scope>NUCLEOTIDE SEQUENCE</scope>
    <source>
        <strain evidence="1">MPI-SDFR-AT-0120</strain>
    </source>
</reference>
<sequence length="345" mass="39485">MSLRRADDNFAFFARSLHDHLHKQAVDENQQIEHNRLQVGGTSISQVDILSLYKLQVTLATVSALVENEPQGNVKFIPIADVDLMMSASIRRTLPRAGIQKRRKLLAWKPRGRTAFIFDAVVVDADFAHNRLRLYTQLDDMDCSDTIGFLKKAVDNRLFHPWDVIEWTQTIGHIDENVWRIYVLTLLLHERTVPTLMPDEVALRQLYTVRLEAMWTAAQNTGSPNESTSTLIRLLEDNTSTENSVEPTFHRWDPSSHPAPLLQSYACPFCDWTPPLKYKDTAQSCSTALREHLVLHMDIKIGKSIDQCALGCGKTFTGALYYKHRTHIANEHVPTWLEEKGYFMD</sequence>
<organism evidence="1 2">
    <name type="scientific">Paraphoma chrysanthemicola</name>
    <dbReference type="NCBI Taxonomy" id="798071"/>
    <lineage>
        <taxon>Eukaryota</taxon>
        <taxon>Fungi</taxon>
        <taxon>Dikarya</taxon>
        <taxon>Ascomycota</taxon>
        <taxon>Pezizomycotina</taxon>
        <taxon>Dothideomycetes</taxon>
        <taxon>Pleosporomycetidae</taxon>
        <taxon>Pleosporales</taxon>
        <taxon>Pleosporineae</taxon>
        <taxon>Phaeosphaeriaceae</taxon>
        <taxon>Paraphoma</taxon>
    </lineage>
</organism>
<comment type="caution">
    <text evidence="1">The sequence shown here is derived from an EMBL/GenBank/DDBJ whole genome shotgun (WGS) entry which is preliminary data.</text>
</comment>
<evidence type="ECO:0000313" key="2">
    <source>
        <dbReference type="Proteomes" id="UP000813461"/>
    </source>
</evidence>
<dbReference type="AlphaFoldDB" id="A0A8K0R958"/>
<name>A0A8K0R958_9PLEO</name>